<organism evidence="7 8">
    <name type="scientific">Sporosarcina soli</name>
    <dbReference type="NCBI Taxonomy" id="334736"/>
    <lineage>
        <taxon>Bacteria</taxon>
        <taxon>Bacillati</taxon>
        <taxon>Bacillota</taxon>
        <taxon>Bacilli</taxon>
        <taxon>Bacillales</taxon>
        <taxon>Caryophanaceae</taxon>
        <taxon>Sporosarcina</taxon>
    </lineage>
</organism>
<dbReference type="RefSeq" id="WP_381430282.1">
    <property type="nucleotide sequence ID" value="NZ_JBHSNO010000001.1"/>
</dbReference>
<evidence type="ECO:0000256" key="2">
    <source>
        <dbReference type="ARBA" id="ARBA00022723"/>
    </source>
</evidence>
<protein>
    <submittedName>
        <fullName evidence="7">(2Fe-2S)-binding protein</fullName>
    </submittedName>
</protein>
<dbReference type="InterPro" id="IPR002888">
    <property type="entry name" value="2Fe-2S-bd"/>
</dbReference>
<evidence type="ECO:0000313" key="8">
    <source>
        <dbReference type="Proteomes" id="UP001596109"/>
    </source>
</evidence>
<dbReference type="PROSITE" id="PS00197">
    <property type="entry name" value="2FE2S_FER_1"/>
    <property type="match status" value="1"/>
</dbReference>
<evidence type="ECO:0000256" key="4">
    <source>
        <dbReference type="ARBA" id="ARBA00023004"/>
    </source>
</evidence>
<comment type="caution">
    <text evidence="7">The sequence shown here is derived from an EMBL/GenBank/DDBJ whole genome shotgun (WGS) entry which is preliminary data.</text>
</comment>
<evidence type="ECO:0000256" key="5">
    <source>
        <dbReference type="ARBA" id="ARBA00023014"/>
    </source>
</evidence>
<dbReference type="Proteomes" id="UP001596109">
    <property type="component" value="Unassembled WGS sequence"/>
</dbReference>
<accession>A0ABW0TEQ7</accession>
<keyword evidence="1" id="KW-0001">2Fe-2S</keyword>
<gene>
    <name evidence="7" type="ORF">ACFPRA_02585</name>
</gene>
<dbReference type="InterPro" id="IPR051452">
    <property type="entry name" value="Diverse_Oxidoreductases"/>
</dbReference>
<proteinExistence type="predicted"/>
<name>A0ABW0TEQ7_9BACL</name>
<keyword evidence="4" id="KW-0408">Iron</keyword>
<evidence type="ECO:0000313" key="7">
    <source>
        <dbReference type="EMBL" id="MFC5587794.1"/>
    </source>
</evidence>
<keyword evidence="3" id="KW-0560">Oxidoreductase</keyword>
<dbReference type="Pfam" id="PF00111">
    <property type="entry name" value="Fer2"/>
    <property type="match status" value="1"/>
</dbReference>
<dbReference type="PANTHER" id="PTHR44379:SF5">
    <property type="entry name" value="OXIDOREDUCTASE WITH IRON-SULFUR SUBUNIT"/>
    <property type="match status" value="1"/>
</dbReference>
<evidence type="ECO:0000259" key="6">
    <source>
        <dbReference type="PROSITE" id="PS51085"/>
    </source>
</evidence>
<reference evidence="8" key="1">
    <citation type="journal article" date="2019" name="Int. J. Syst. Evol. Microbiol.">
        <title>The Global Catalogue of Microorganisms (GCM) 10K type strain sequencing project: providing services to taxonomists for standard genome sequencing and annotation.</title>
        <authorList>
            <consortium name="The Broad Institute Genomics Platform"/>
            <consortium name="The Broad Institute Genome Sequencing Center for Infectious Disease"/>
            <person name="Wu L."/>
            <person name="Ma J."/>
        </authorList>
    </citation>
    <scope>NUCLEOTIDE SEQUENCE [LARGE SCALE GENOMIC DNA]</scope>
    <source>
        <strain evidence="8">CGMCC 4.1434</strain>
    </source>
</reference>
<dbReference type="SUPFAM" id="SSF47741">
    <property type="entry name" value="CO dehydrogenase ISP C-domain like"/>
    <property type="match status" value="1"/>
</dbReference>
<dbReference type="Pfam" id="PF01799">
    <property type="entry name" value="Fer2_2"/>
    <property type="match status" value="1"/>
</dbReference>
<sequence>MSKRTIALTINSVKVQKEVASRMLLTDFIRDELKLTGTNVGCEHGVCGACTILLNGESVRACLMLAVQADGCEIETVESLQNDNGTLNTLQQSFKDCHGLQCGFCTPGFLMTLTPFLKENEDPTEEEIREAVSGNLCRCTGYANIVKAVQQAVQIQRTSKSLKEPICQSDHKQKETVQIS</sequence>
<dbReference type="InterPro" id="IPR012675">
    <property type="entry name" value="Beta-grasp_dom_sf"/>
</dbReference>
<dbReference type="PROSITE" id="PS51085">
    <property type="entry name" value="2FE2S_FER_2"/>
    <property type="match status" value="1"/>
</dbReference>
<dbReference type="InterPro" id="IPR001041">
    <property type="entry name" value="2Fe-2S_ferredoxin-type"/>
</dbReference>
<dbReference type="PANTHER" id="PTHR44379">
    <property type="entry name" value="OXIDOREDUCTASE WITH IRON-SULFUR SUBUNIT"/>
    <property type="match status" value="1"/>
</dbReference>
<evidence type="ECO:0000256" key="1">
    <source>
        <dbReference type="ARBA" id="ARBA00022714"/>
    </source>
</evidence>
<keyword evidence="2" id="KW-0479">Metal-binding</keyword>
<dbReference type="Gene3D" id="1.10.150.120">
    <property type="entry name" value="[2Fe-2S]-binding domain"/>
    <property type="match status" value="1"/>
</dbReference>
<dbReference type="InterPro" id="IPR006058">
    <property type="entry name" value="2Fe2S_fd_BS"/>
</dbReference>
<dbReference type="InterPro" id="IPR036010">
    <property type="entry name" value="2Fe-2S_ferredoxin-like_sf"/>
</dbReference>
<keyword evidence="5" id="KW-0411">Iron-sulfur</keyword>
<keyword evidence="8" id="KW-1185">Reference proteome</keyword>
<feature type="domain" description="2Fe-2S ferredoxin-type" evidence="6">
    <location>
        <begin position="4"/>
        <end position="80"/>
    </location>
</feature>
<evidence type="ECO:0000256" key="3">
    <source>
        <dbReference type="ARBA" id="ARBA00023002"/>
    </source>
</evidence>
<dbReference type="Gene3D" id="3.10.20.30">
    <property type="match status" value="1"/>
</dbReference>
<dbReference type="InterPro" id="IPR036884">
    <property type="entry name" value="2Fe-2S-bd_dom_sf"/>
</dbReference>
<dbReference type="EMBL" id="JBHSNO010000001">
    <property type="protein sequence ID" value="MFC5587794.1"/>
    <property type="molecule type" value="Genomic_DNA"/>
</dbReference>
<dbReference type="SUPFAM" id="SSF54292">
    <property type="entry name" value="2Fe-2S ferredoxin-like"/>
    <property type="match status" value="1"/>
</dbReference>